<keyword evidence="2" id="KW-1185">Reference proteome</keyword>
<evidence type="ECO:0000313" key="1">
    <source>
        <dbReference type="EMBL" id="MBB4702190.1"/>
    </source>
</evidence>
<accession>A0A7W7GAW9</accession>
<protein>
    <submittedName>
        <fullName evidence="1">Uncharacterized protein</fullName>
    </submittedName>
</protein>
<comment type="caution">
    <text evidence="1">The sequence shown here is derived from an EMBL/GenBank/DDBJ whole genome shotgun (WGS) entry which is preliminary data.</text>
</comment>
<dbReference type="RefSeq" id="WP_184881765.1">
    <property type="nucleotide sequence ID" value="NZ_BOOV01000026.1"/>
</dbReference>
<dbReference type="AlphaFoldDB" id="A0A7W7GAW9"/>
<gene>
    <name evidence="1" type="ORF">BJ982_003734</name>
</gene>
<sequence>MSAPAGVRVDVEAAVRRLEELAAAWSAGEWTDGHAAELYRLAAPRSRMATWDLFEELARRIQGVEDAARTLLGGGR</sequence>
<reference evidence="1 2" key="1">
    <citation type="submission" date="2020-08" db="EMBL/GenBank/DDBJ databases">
        <title>Sequencing the genomes of 1000 actinobacteria strains.</title>
        <authorList>
            <person name="Klenk H.-P."/>
        </authorList>
    </citation>
    <scope>NUCLEOTIDE SEQUENCE [LARGE SCALE GENOMIC DNA]</scope>
    <source>
        <strain evidence="1 2">DSM 45784</strain>
    </source>
</reference>
<name>A0A7W7GAW9_9ACTN</name>
<organism evidence="1 2">
    <name type="scientific">Sphaerisporangium siamense</name>
    <dbReference type="NCBI Taxonomy" id="795645"/>
    <lineage>
        <taxon>Bacteria</taxon>
        <taxon>Bacillati</taxon>
        <taxon>Actinomycetota</taxon>
        <taxon>Actinomycetes</taxon>
        <taxon>Streptosporangiales</taxon>
        <taxon>Streptosporangiaceae</taxon>
        <taxon>Sphaerisporangium</taxon>
    </lineage>
</organism>
<proteinExistence type="predicted"/>
<evidence type="ECO:0000313" key="2">
    <source>
        <dbReference type="Proteomes" id="UP000542210"/>
    </source>
</evidence>
<dbReference type="EMBL" id="JACHND010000001">
    <property type="protein sequence ID" value="MBB4702190.1"/>
    <property type="molecule type" value="Genomic_DNA"/>
</dbReference>
<dbReference type="Proteomes" id="UP000542210">
    <property type="component" value="Unassembled WGS sequence"/>
</dbReference>